<gene>
    <name evidence="3" type="ORF">R2601_12645</name>
</gene>
<dbReference type="OrthoDB" id="9798476at2"/>
<protein>
    <recommendedName>
        <fullName evidence="2">DnaJ homologue subfamily C member 28 conserved domain-containing protein</fullName>
    </recommendedName>
</protein>
<proteinExistence type="predicted"/>
<dbReference type="HOGENOM" id="CLU_129296_1_1_5"/>
<feature type="domain" description="DnaJ homologue subfamily C member 28 conserved" evidence="2">
    <location>
        <begin position="8"/>
        <end position="71"/>
    </location>
</feature>
<evidence type="ECO:0000259" key="2">
    <source>
        <dbReference type="Pfam" id="PF09350"/>
    </source>
</evidence>
<dbReference type="STRING" id="314265.R2601_12645"/>
<dbReference type="EMBL" id="AATQ01000044">
    <property type="protein sequence ID" value="EAU44525.1"/>
    <property type="molecule type" value="Genomic_DNA"/>
</dbReference>
<evidence type="ECO:0000256" key="1">
    <source>
        <dbReference type="SAM" id="Coils"/>
    </source>
</evidence>
<dbReference type="RefSeq" id="WP_007794474.1">
    <property type="nucleotide sequence ID" value="NZ_DS022276.1"/>
</dbReference>
<evidence type="ECO:0000313" key="4">
    <source>
        <dbReference type="Proteomes" id="UP000006230"/>
    </source>
</evidence>
<dbReference type="PANTHER" id="PTHR39158">
    <property type="entry name" value="OS08G0560600 PROTEIN"/>
    <property type="match status" value="1"/>
</dbReference>
<dbReference type="Proteomes" id="UP000006230">
    <property type="component" value="Unassembled WGS sequence"/>
</dbReference>
<keyword evidence="1" id="KW-0175">Coiled coil</keyword>
<dbReference type="PANTHER" id="PTHR39158:SF1">
    <property type="entry name" value="DNAJ HOMOLOG SUBFAMILY C MEMBER 28"/>
    <property type="match status" value="1"/>
</dbReference>
<evidence type="ECO:0000313" key="3">
    <source>
        <dbReference type="EMBL" id="EAU44525.1"/>
    </source>
</evidence>
<dbReference type="Pfam" id="PF09350">
    <property type="entry name" value="DJC28_CD"/>
    <property type="match status" value="1"/>
</dbReference>
<dbReference type="InterPro" id="IPR052573">
    <property type="entry name" value="DnaJ_C_subfamily_28"/>
</dbReference>
<organism evidence="3 4">
    <name type="scientific">Salipiger bermudensis (strain DSM 26914 / JCM 13377 / KCTC 12554 / HTCC2601)</name>
    <name type="common">Pelagibaca bermudensis</name>
    <dbReference type="NCBI Taxonomy" id="314265"/>
    <lineage>
        <taxon>Bacteria</taxon>
        <taxon>Pseudomonadati</taxon>
        <taxon>Pseudomonadota</taxon>
        <taxon>Alphaproteobacteria</taxon>
        <taxon>Rhodobacterales</taxon>
        <taxon>Roseobacteraceae</taxon>
        <taxon>Salipiger</taxon>
    </lineage>
</organism>
<dbReference type="eggNOG" id="ENOG5032TKJ">
    <property type="taxonomic scope" value="Bacteria"/>
</dbReference>
<dbReference type="InterPro" id="IPR018961">
    <property type="entry name" value="DnaJ_homolog_subfam-C_membr-28"/>
</dbReference>
<keyword evidence="4" id="KW-1185">Reference proteome</keyword>
<comment type="caution">
    <text evidence="3">The sequence shown here is derived from an EMBL/GenBank/DDBJ whole genome shotgun (WGS) entry which is preliminary data.</text>
</comment>
<sequence length="100" mass="11142">MDHPLIDLINARIAKAEGEGAFDNLPGAGRPLPACDDPEAAVMTRILKDNGAVPEFVSLSRELSRLREALRDTADRSERRRMMQDMSLLEAKIEIARKAR</sequence>
<dbReference type="AlphaFoldDB" id="Q0FK01"/>
<accession>Q0FK01</accession>
<name>Q0FK01_SALBH</name>
<feature type="coiled-coil region" evidence="1">
    <location>
        <begin position="60"/>
        <end position="99"/>
    </location>
</feature>
<reference evidence="3 4" key="1">
    <citation type="journal article" date="2010" name="J. Bacteriol.">
        <title>Genome sequences of Pelagibaca bermudensis HTCC2601T and Maritimibacter alkaliphilus HTCC2654T, the type strains of two marine Roseobacter genera.</title>
        <authorList>
            <person name="Thrash J.C."/>
            <person name="Cho J.C."/>
            <person name="Ferriera S."/>
            <person name="Johnson J."/>
            <person name="Vergin K.L."/>
            <person name="Giovannoni S.J."/>
        </authorList>
    </citation>
    <scope>NUCLEOTIDE SEQUENCE [LARGE SCALE GENOMIC DNA]</scope>
    <source>
        <strain evidence="4">DSM 26914 / JCM 13377 / KCTC 12554 / HTCC2601</strain>
    </source>
</reference>